<sequence length="209" mass="22339">MMRPVALLLAGLLTGPALAQPATGPEIIGSWLITCSEDPMTDQAGCRMLHQQPLAPAQGWLAPLALEVEERGGRLVPVVAARNLTLEGSARGVLALTGTAELRFPPNRYFEMPCGLEGRSVVCAPREGDLERAAAELPGAERVLVRITGFLLPESQVIREPVGLRLSETPAALARLRARQPGGGPHPEAPGLWDLREQVSRLLGFLGLR</sequence>
<feature type="signal peptide" evidence="1">
    <location>
        <begin position="1"/>
        <end position="19"/>
    </location>
</feature>
<dbReference type="Proteomes" id="UP000681594">
    <property type="component" value="Unassembled WGS sequence"/>
</dbReference>
<evidence type="ECO:0000256" key="1">
    <source>
        <dbReference type="SAM" id="SignalP"/>
    </source>
</evidence>
<organism evidence="2 3">
    <name type="scientific">Pararoseomonas baculiformis</name>
    <dbReference type="NCBI Taxonomy" id="2820812"/>
    <lineage>
        <taxon>Bacteria</taxon>
        <taxon>Pseudomonadati</taxon>
        <taxon>Pseudomonadota</taxon>
        <taxon>Alphaproteobacteria</taxon>
        <taxon>Acetobacterales</taxon>
        <taxon>Acetobacteraceae</taxon>
        <taxon>Pararoseomonas</taxon>
    </lineage>
</organism>
<dbReference type="RefSeq" id="WP_209377626.1">
    <property type="nucleotide sequence ID" value="NZ_JAGIZB010000001.1"/>
</dbReference>
<protein>
    <recommendedName>
        <fullName evidence="4">Invasion associated locus B family protein</fullName>
    </recommendedName>
</protein>
<keyword evidence="3" id="KW-1185">Reference proteome</keyword>
<feature type="chain" id="PRO_5047408250" description="Invasion associated locus B family protein" evidence="1">
    <location>
        <begin position="20"/>
        <end position="209"/>
    </location>
</feature>
<evidence type="ECO:0000313" key="3">
    <source>
        <dbReference type="Proteomes" id="UP000681594"/>
    </source>
</evidence>
<proteinExistence type="predicted"/>
<comment type="caution">
    <text evidence="2">The sequence shown here is derived from an EMBL/GenBank/DDBJ whole genome shotgun (WGS) entry which is preliminary data.</text>
</comment>
<evidence type="ECO:0008006" key="4">
    <source>
        <dbReference type="Google" id="ProtNLM"/>
    </source>
</evidence>
<dbReference type="EMBL" id="JAGIZB010000001">
    <property type="protein sequence ID" value="MBP0443437.1"/>
    <property type="molecule type" value="Genomic_DNA"/>
</dbReference>
<reference evidence="2 3" key="1">
    <citation type="submission" date="2021-03" db="EMBL/GenBank/DDBJ databases">
        <authorList>
            <person name="So Y."/>
        </authorList>
    </citation>
    <scope>NUCLEOTIDE SEQUENCE [LARGE SCALE GENOMIC DNA]</scope>
    <source>
        <strain evidence="2 3">SSH11</strain>
    </source>
</reference>
<accession>A0ABS4A8W1</accession>
<evidence type="ECO:0000313" key="2">
    <source>
        <dbReference type="EMBL" id="MBP0443437.1"/>
    </source>
</evidence>
<keyword evidence="1" id="KW-0732">Signal</keyword>
<gene>
    <name evidence="2" type="ORF">J8J14_01485</name>
</gene>
<name>A0ABS4A8W1_9PROT</name>